<dbReference type="InterPro" id="IPR051487">
    <property type="entry name" value="Ser/Thr_Proteases_Immune/Dev"/>
</dbReference>
<dbReference type="Gene3D" id="2.40.10.10">
    <property type="entry name" value="Trypsin-like serine proteases"/>
    <property type="match status" value="1"/>
</dbReference>
<feature type="domain" description="Peptidase S1" evidence="8">
    <location>
        <begin position="18"/>
        <end position="234"/>
    </location>
</feature>
<evidence type="ECO:0000313" key="9">
    <source>
        <dbReference type="EMBL" id="KAI8044205.1"/>
    </source>
</evidence>
<dbReference type="EMBL" id="JAMKOV010000001">
    <property type="protein sequence ID" value="KAI8044205.1"/>
    <property type="molecule type" value="Genomic_DNA"/>
</dbReference>
<dbReference type="AlphaFoldDB" id="A0A9P9YWI1"/>
<dbReference type="PROSITE" id="PS50240">
    <property type="entry name" value="TRYPSIN_DOM"/>
    <property type="match status" value="1"/>
</dbReference>
<evidence type="ECO:0000256" key="1">
    <source>
        <dbReference type="ARBA" id="ARBA00022723"/>
    </source>
</evidence>
<dbReference type="InterPro" id="IPR043504">
    <property type="entry name" value="Peptidase_S1_PA_chymotrypsin"/>
</dbReference>
<keyword evidence="4" id="KW-0865">Zymogen</keyword>
<dbReference type="InterPro" id="IPR001254">
    <property type="entry name" value="Trypsin_dom"/>
</dbReference>
<dbReference type="InterPro" id="IPR009003">
    <property type="entry name" value="Peptidase_S1_PA"/>
</dbReference>
<evidence type="ECO:0000256" key="6">
    <source>
        <dbReference type="ARBA" id="ARBA00023180"/>
    </source>
</evidence>
<dbReference type="Pfam" id="PF00089">
    <property type="entry name" value="Trypsin"/>
    <property type="match status" value="1"/>
</dbReference>
<sequence>MMTTARNVAIFVLLILGISYGSFVTVEHNCGLARKILFSSPWLTKIRTETNSEFFCAGSLINERFVLTAASCIANQGKLIVRLGEFDGYKKNSNHNYPYEDIKVRRTIIHRSYSPINHQNNIGLLRLQEDVVYKPHIQPICIEVNAQKIWDQSTFRESQPKSRESGRKWSCPIPYWCFSPTTDESPIGLIGSPSTTITDGIFFQKGIFSQNNYDANVYTHVMAFAIDWILPNALEVDIIVSNP</sequence>
<evidence type="ECO:0000256" key="5">
    <source>
        <dbReference type="ARBA" id="ARBA00023157"/>
    </source>
</evidence>
<dbReference type="Proteomes" id="UP001059596">
    <property type="component" value="Chromosome 3R"/>
</dbReference>
<reference evidence="9" key="1">
    <citation type="journal article" date="2023" name="Genome Biol. Evol.">
        <title>Long-read-based Genome Assembly of Drosophila gunungcola Reveals Fewer Chemosensory Genes in Flower-breeding Species.</title>
        <authorList>
            <person name="Negi A."/>
            <person name="Liao B.Y."/>
            <person name="Yeh S.D."/>
        </authorList>
    </citation>
    <scope>NUCLEOTIDE SEQUENCE</scope>
    <source>
        <strain evidence="9">Sukarami</strain>
    </source>
</reference>
<evidence type="ECO:0000256" key="3">
    <source>
        <dbReference type="ARBA" id="ARBA00022837"/>
    </source>
</evidence>
<evidence type="ECO:0000313" key="10">
    <source>
        <dbReference type="Proteomes" id="UP001059596"/>
    </source>
</evidence>
<accession>A0A9P9YWI1</accession>
<keyword evidence="2" id="KW-0732">Signal</keyword>
<dbReference type="GO" id="GO:0046872">
    <property type="term" value="F:metal ion binding"/>
    <property type="evidence" value="ECO:0007669"/>
    <property type="project" value="UniProtKB-KW"/>
</dbReference>
<dbReference type="SMART" id="SM00020">
    <property type="entry name" value="Tryp_SPc"/>
    <property type="match status" value="1"/>
</dbReference>
<dbReference type="OrthoDB" id="7840639at2759"/>
<dbReference type="SUPFAM" id="SSF50494">
    <property type="entry name" value="Trypsin-like serine proteases"/>
    <property type="match status" value="1"/>
</dbReference>
<keyword evidence="1" id="KW-0479">Metal-binding</keyword>
<proteinExistence type="inferred from homology"/>
<evidence type="ECO:0000256" key="4">
    <source>
        <dbReference type="ARBA" id="ARBA00023145"/>
    </source>
</evidence>
<comment type="similarity">
    <text evidence="7">Belongs to the peptidase S1 family. CLIP subfamily.</text>
</comment>
<evidence type="ECO:0000256" key="7">
    <source>
        <dbReference type="ARBA" id="ARBA00024195"/>
    </source>
</evidence>
<dbReference type="GO" id="GO:0006508">
    <property type="term" value="P:proteolysis"/>
    <property type="evidence" value="ECO:0007669"/>
    <property type="project" value="InterPro"/>
</dbReference>
<keyword evidence="10" id="KW-1185">Reference proteome</keyword>
<protein>
    <recommendedName>
        <fullName evidence="8">Peptidase S1 domain-containing protein</fullName>
    </recommendedName>
</protein>
<gene>
    <name evidence="9" type="ORF">M5D96_000356</name>
</gene>
<evidence type="ECO:0000259" key="8">
    <source>
        <dbReference type="PROSITE" id="PS50240"/>
    </source>
</evidence>
<comment type="caution">
    <text evidence="9">The sequence shown here is derived from an EMBL/GenBank/DDBJ whole genome shotgun (WGS) entry which is preliminary data.</text>
</comment>
<dbReference type="GO" id="GO:0004252">
    <property type="term" value="F:serine-type endopeptidase activity"/>
    <property type="evidence" value="ECO:0007669"/>
    <property type="project" value="InterPro"/>
</dbReference>
<keyword evidence="3" id="KW-0106">Calcium</keyword>
<dbReference type="PANTHER" id="PTHR24256">
    <property type="entry name" value="TRYPTASE-RELATED"/>
    <property type="match status" value="1"/>
</dbReference>
<evidence type="ECO:0000256" key="2">
    <source>
        <dbReference type="ARBA" id="ARBA00022729"/>
    </source>
</evidence>
<keyword evidence="5" id="KW-1015">Disulfide bond</keyword>
<organism evidence="9 10">
    <name type="scientific">Drosophila gunungcola</name>
    <name type="common">fruit fly</name>
    <dbReference type="NCBI Taxonomy" id="103775"/>
    <lineage>
        <taxon>Eukaryota</taxon>
        <taxon>Metazoa</taxon>
        <taxon>Ecdysozoa</taxon>
        <taxon>Arthropoda</taxon>
        <taxon>Hexapoda</taxon>
        <taxon>Insecta</taxon>
        <taxon>Pterygota</taxon>
        <taxon>Neoptera</taxon>
        <taxon>Endopterygota</taxon>
        <taxon>Diptera</taxon>
        <taxon>Brachycera</taxon>
        <taxon>Muscomorpha</taxon>
        <taxon>Ephydroidea</taxon>
        <taxon>Drosophilidae</taxon>
        <taxon>Drosophila</taxon>
        <taxon>Sophophora</taxon>
    </lineage>
</organism>
<name>A0A9P9YWI1_9MUSC</name>
<dbReference type="FunFam" id="2.40.10.10:FF:000028">
    <property type="entry name" value="Serine protease easter"/>
    <property type="match status" value="1"/>
</dbReference>
<keyword evidence="6" id="KW-0325">Glycoprotein</keyword>